<dbReference type="EMBL" id="KQ090704">
    <property type="protein sequence ID" value="KMS94900.1"/>
    <property type="molecule type" value="Genomic_DNA"/>
</dbReference>
<dbReference type="Proteomes" id="UP000035740">
    <property type="component" value="Unassembled WGS sequence"/>
</dbReference>
<evidence type="ECO:0000313" key="1">
    <source>
        <dbReference type="EMBL" id="KMS94900.1"/>
    </source>
</evidence>
<organism evidence="1 2">
    <name type="scientific">Beta vulgaris subsp. vulgaris</name>
    <name type="common">Beet</name>
    <dbReference type="NCBI Taxonomy" id="3555"/>
    <lineage>
        <taxon>Eukaryota</taxon>
        <taxon>Viridiplantae</taxon>
        <taxon>Streptophyta</taxon>
        <taxon>Embryophyta</taxon>
        <taxon>Tracheophyta</taxon>
        <taxon>Spermatophyta</taxon>
        <taxon>Magnoliopsida</taxon>
        <taxon>eudicotyledons</taxon>
        <taxon>Gunneridae</taxon>
        <taxon>Pentapetalae</taxon>
        <taxon>Caryophyllales</taxon>
        <taxon>Chenopodiaceae</taxon>
        <taxon>Betoideae</taxon>
        <taxon>Beta</taxon>
    </lineage>
</organism>
<name>A0A0J8DVL4_BETVV</name>
<accession>A0A0J8DVL4</accession>
<protein>
    <submittedName>
        <fullName evidence="1">Uncharacterized protein</fullName>
    </submittedName>
</protein>
<gene>
    <name evidence="1" type="ORF">BVRB_014310</name>
</gene>
<evidence type="ECO:0000313" key="2">
    <source>
        <dbReference type="Proteomes" id="UP000035740"/>
    </source>
</evidence>
<feature type="non-terminal residue" evidence="1">
    <location>
        <position position="1"/>
    </location>
</feature>
<reference evidence="1 2" key="1">
    <citation type="journal article" date="2014" name="Nature">
        <title>The genome of the recently domesticated crop plant sugar beet (Beta vulgaris).</title>
        <authorList>
            <person name="Dohm J.C."/>
            <person name="Minoche A.E."/>
            <person name="Holtgrawe D."/>
            <person name="Capella-Gutierrez S."/>
            <person name="Zakrzewski F."/>
            <person name="Tafer H."/>
            <person name="Rupp O."/>
            <person name="Sorensen T.R."/>
            <person name="Stracke R."/>
            <person name="Reinhardt R."/>
            <person name="Goesmann A."/>
            <person name="Kraft T."/>
            <person name="Schulz B."/>
            <person name="Stadler P.F."/>
            <person name="Schmidt T."/>
            <person name="Gabaldon T."/>
            <person name="Lehrach H."/>
            <person name="Weisshaar B."/>
            <person name="Himmelbauer H."/>
        </authorList>
    </citation>
    <scope>NUCLEOTIDE SEQUENCE [LARGE SCALE GENOMIC DNA]</scope>
    <source>
        <tissue evidence="1">Taproot</tissue>
    </source>
</reference>
<proteinExistence type="predicted"/>
<keyword evidence="2" id="KW-1185">Reference proteome</keyword>
<sequence length="14" mass="1659">RVARRVESTRDTRG</sequence>